<reference evidence="2" key="2">
    <citation type="submission" date="2020-09" db="EMBL/GenBank/DDBJ databases">
        <authorList>
            <person name="Sun Q."/>
            <person name="Kim S."/>
        </authorList>
    </citation>
    <scope>NUCLEOTIDE SEQUENCE</scope>
    <source>
        <strain evidence="2">KCTC 32182</strain>
    </source>
</reference>
<proteinExistence type="predicted"/>
<dbReference type="SUPFAM" id="SSF53098">
    <property type="entry name" value="Ribonuclease H-like"/>
    <property type="match status" value="1"/>
</dbReference>
<dbReference type="Pfam" id="PF00929">
    <property type="entry name" value="RNase_T"/>
    <property type="match status" value="1"/>
</dbReference>
<keyword evidence="2" id="KW-0269">Exonuclease</keyword>
<dbReference type="InterPro" id="IPR012337">
    <property type="entry name" value="RNaseH-like_sf"/>
</dbReference>
<dbReference type="GO" id="GO:0006259">
    <property type="term" value="P:DNA metabolic process"/>
    <property type="evidence" value="ECO:0007669"/>
    <property type="project" value="UniProtKB-ARBA"/>
</dbReference>
<dbReference type="CDD" id="cd06127">
    <property type="entry name" value="DEDDh"/>
    <property type="match status" value="1"/>
</dbReference>
<dbReference type="GO" id="GO:0008408">
    <property type="term" value="F:3'-5' exonuclease activity"/>
    <property type="evidence" value="ECO:0007669"/>
    <property type="project" value="TreeGrafter"/>
</dbReference>
<gene>
    <name evidence="2" type="ORF">GCM10011289_29870</name>
</gene>
<organism evidence="2 3">
    <name type="scientific">Paludibacterium paludis</name>
    <dbReference type="NCBI Taxonomy" id="1225769"/>
    <lineage>
        <taxon>Bacteria</taxon>
        <taxon>Pseudomonadati</taxon>
        <taxon>Pseudomonadota</taxon>
        <taxon>Betaproteobacteria</taxon>
        <taxon>Neisseriales</taxon>
        <taxon>Chromobacteriaceae</taxon>
        <taxon>Paludibacterium</taxon>
    </lineage>
</organism>
<dbReference type="PANTHER" id="PTHR30231">
    <property type="entry name" value="DNA POLYMERASE III SUBUNIT EPSILON"/>
    <property type="match status" value="1"/>
</dbReference>
<feature type="domain" description="Exonuclease" evidence="1">
    <location>
        <begin position="29"/>
        <end position="202"/>
    </location>
</feature>
<keyword evidence="2" id="KW-0378">Hydrolase</keyword>
<dbReference type="SMART" id="SM00479">
    <property type="entry name" value="EXOIII"/>
    <property type="match status" value="1"/>
</dbReference>
<evidence type="ECO:0000259" key="1">
    <source>
        <dbReference type="SMART" id="SM00479"/>
    </source>
</evidence>
<dbReference type="Proteomes" id="UP000645257">
    <property type="component" value="Unassembled WGS sequence"/>
</dbReference>
<evidence type="ECO:0000313" key="3">
    <source>
        <dbReference type="Proteomes" id="UP000645257"/>
    </source>
</evidence>
<dbReference type="PANTHER" id="PTHR30231:SF7">
    <property type="entry name" value="BLR4117 PROTEIN"/>
    <property type="match status" value="1"/>
</dbReference>
<dbReference type="EMBL" id="BMYX01000019">
    <property type="protein sequence ID" value="GGY24156.1"/>
    <property type="molecule type" value="Genomic_DNA"/>
</dbReference>
<dbReference type="AlphaFoldDB" id="A0A918P539"/>
<sequence length="203" mass="22795">MIHDLVRRIKRRRLKDNRFASLFEPSDGEWVALDCETTSLDVREAELLSIGAVRIRGNRILAGSALNLVVRPRRMPDAGTIRVHGLRKRDVTDGLPPEEAVSRLLEFIGGRDLVGYYLEYDVAVLNKTVKPLAGITLPNRQIEVSGCYYDYRLRQHPDSFIDLRLEALQSALGIPVLPRHDALNDAITAAMLFLALKKRGAAQ</sequence>
<accession>A0A918P539</accession>
<dbReference type="GO" id="GO:0003676">
    <property type="term" value="F:nucleic acid binding"/>
    <property type="evidence" value="ECO:0007669"/>
    <property type="project" value="InterPro"/>
</dbReference>
<dbReference type="Gene3D" id="3.30.420.10">
    <property type="entry name" value="Ribonuclease H-like superfamily/Ribonuclease H"/>
    <property type="match status" value="1"/>
</dbReference>
<evidence type="ECO:0000313" key="2">
    <source>
        <dbReference type="EMBL" id="GGY24156.1"/>
    </source>
</evidence>
<dbReference type="NCBIfam" id="NF006601">
    <property type="entry name" value="PRK09145.1"/>
    <property type="match status" value="1"/>
</dbReference>
<dbReference type="InterPro" id="IPR013520">
    <property type="entry name" value="Ribonucl_H"/>
</dbReference>
<reference evidence="2" key="1">
    <citation type="journal article" date="2014" name="Int. J. Syst. Evol. Microbiol.">
        <title>Complete genome sequence of Corynebacterium casei LMG S-19264T (=DSM 44701T), isolated from a smear-ripened cheese.</title>
        <authorList>
            <consortium name="US DOE Joint Genome Institute (JGI-PGF)"/>
            <person name="Walter F."/>
            <person name="Albersmeier A."/>
            <person name="Kalinowski J."/>
            <person name="Ruckert C."/>
        </authorList>
    </citation>
    <scope>NUCLEOTIDE SEQUENCE</scope>
    <source>
        <strain evidence="2">KCTC 32182</strain>
    </source>
</reference>
<dbReference type="GO" id="GO:0005829">
    <property type="term" value="C:cytosol"/>
    <property type="evidence" value="ECO:0007669"/>
    <property type="project" value="TreeGrafter"/>
</dbReference>
<dbReference type="RefSeq" id="WP_229804831.1">
    <property type="nucleotide sequence ID" value="NZ_BMYX01000019.1"/>
</dbReference>
<name>A0A918P539_9NEIS</name>
<protein>
    <submittedName>
        <fullName evidence="2">3'-5' exonuclease</fullName>
    </submittedName>
</protein>
<keyword evidence="2" id="KW-0540">Nuclease</keyword>
<keyword evidence="3" id="KW-1185">Reference proteome</keyword>
<comment type="caution">
    <text evidence="2">The sequence shown here is derived from an EMBL/GenBank/DDBJ whole genome shotgun (WGS) entry which is preliminary data.</text>
</comment>
<dbReference type="InterPro" id="IPR036397">
    <property type="entry name" value="RNaseH_sf"/>
</dbReference>